<dbReference type="RefSeq" id="YP_003358929.1">
    <property type="nucleotide sequence ID" value="NC_013697.1"/>
</dbReference>
<reference evidence="2" key="1">
    <citation type="submission" date="2009-07" db="EMBL/GenBank/DDBJ databases">
        <authorList>
            <person name="Kropinski A.M."/>
            <person name="Villegas A."/>
            <person name="Lingohr E.J."/>
        </authorList>
    </citation>
    <scope>NUCLEOTIDE SEQUENCE [LARGE SCALE GENOMIC DNA]</scope>
</reference>
<proteinExistence type="predicted"/>
<dbReference type="GeneID" id="8684022"/>
<evidence type="ECO:0000313" key="1">
    <source>
        <dbReference type="EMBL" id="ACV50097.1"/>
    </source>
</evidence>
<dbReference type="OrthoDB" id="11621at10239"/>
<accession>C9DG46</accession>
<organismHost>
    <name type="scientific">Delftia acidovorans</name>
    <name type="common">Pseudomonas acidovorans</name>
    <name type="synonym">Comamonas acidovorans</name>
    <dbReference type="NCBI Taxonomy" id="80866"/>
</organismHost>
<evidence type="ECO:0008006" key="3">
    <source>
        <dbReference type="Google" id="ProtNLM"/>
    </source>
</evidence>
<name>C9DG46_BPW14</name>
<sequence length="161" mass="18200">MFLELFKGAAALKLIQLMRGNRLMAPAGNLGLSRQQMPQIDSKYLDQLVQWLATQEVGVDEKQWGLDKLKLVQAEYNREKVLSLIDTWGKKPSPPILVSNDGYVLDGSHRFLAKFNRKKETGDGQRIKTLTVDLPARAAVDALRRFPGVQFRNYSDKSLAK</sequence>
<organism evidence="1 2">
    <name type="scientific">Delftia phage PhiW-14</name>
    <name type="common">Deftia acidovorans bacteriophage phiW-14</name>
    <dbReference type="NCBI Taxonomy" id="665032"/>
    <lineage>
        <taxon>Viruses</taxon>
        <taxon>Duplodnaviria</taxon>
        <taxon>Heunggongvirae</taxon>
        <taxon>Uroviricota</taxon>
        <taxon>Caudoviricetes</taxon>
        <taxon>Ionavirus</taxon>
        <taxon>Ionavirus W14</taxon>
    </lineage>
</organism>
<dbReference type="Proteomes" id="UP000008986">
    <property type="component" value="Segment"/>
</dbReference>
<protein>
    <recommendedName>
        <fullName evidence="3">ParB/Sulfiredoxin domain-containing protein</fullName>
    </recommendedName>
</protein>
<evidence type="ECO:0000313" key="2">
    <source>
        <dbReference type="Proteomes" id="UP000008986"/>
    </source>
</evidence>
<dbReference type="KEGG" id="vg:8684022"/>
<gene>
    <name evidence="1" type="primary">75</name>
</gene>
<keyword evidence="2" id="KW-1185">Reference proteome</keyword>
<dbReference type="EMBL" id="GQ357915">
    <property type="protein sequence ID" value="ACV50097.1"/>
    <property type="molecule type" value="Genomic_DNA"/>
</dbReference>